<sequence>MFQFWSEWRRKGNSSIKNNNGHNHQMVRTCSVTSNHSTPSNWSIDWTESKKTLSFKDDYVSFPSLEPTEASYN</sequence>
<protein>
    <submittedName>
        <fullName evidence="1">Uncharacterized protein</fullName>
    </submittedName>
</protein>
<accession>A0A1X0SGF1</accession>
<dbReference type="Proteomes" id="UP000242381">
    <property type="component" value="Unassembled WGS sequence"/>
</dbReference>
<proteinExistence type="predicted"/>
<evidence type="ECO:0000313" key="1">
    <source>
        <dbReference type="EMBL" id="ORE23227.1"/>
    </source>
</evidence>
<gene>
    <name evidence="1" type="ORF">BCV71DRAFT_44870</name>
</gene>
<name>A0A1X0SGF1_RHIZD</name>
<reference evidence="1 2" key="1">
    <citation type="journal article" date="2016" name="Proc. Natl. Acad. Sci. U.S.A.">
        <title>Lipid metabolic changes in an early divergent fungus govern the establishment of a mutualistic symbiosis with endobacteria.</title>
        <authorList>
            <person name="Lastovetsky O.A."/>
            <person name="Gaspar M.L."/>
            <person name="Mondo S.J."/>
            <person name="LaButti K.M."/>
            <person name="Sandor L."/>
            <person name="Grigoriev I.V."/>
            <person name="Henry S.A."/>
            <person name="Pawlowska T.E."/>
        </authorList>
    </citation>
    <scope>NUCLEOTIDE SEQUENCE [LARGE SCALE GENOMIC DNA]</scope>
    <source>
        <strain evidence="1 2">ATCC 11559</strain>
    </source>
</reference>
<evidence type="ECO:0000313" key="2">
    <source>
        <dbReference type="Proteomes" id="UP000242381"/>
    </source>
</evidence>
<dbReference type="OMA" id="NNEVPCS"/>
<dbReference type="EMBL" id="KV921259">
    <property type="protein sequence ID" value="ORE23227.1"/>
    <property type="molecule type" value="Genomic_DNA"/>
</dbReference>
<organism evidence="1 2">
    <name type="scientific">Rhizopus microsporus</name>
    <dbReference type="NCBI Taxonomy" id="58291"/>
    <lineage>
        <taxon>Eukaryota</taxon>
        <taxon>Fungi</taxon>
        <taxon>Fungi incertae sedis</taxon>
        <taxon>Mucoromycota</taxon>
        <taxon>Mucoromycotina</taxon>
        <taxon>Mucoromycetes</taxon>
        <taxon>Mucorales</taxon>
        <taxon>Mucorineae</taxon>
        <taxon>Rhizopodaceae</taxon>
        <taxon>Rhizopus</taxon>
    </lineage>
</organism>
<dbReference type="AlphaFoldDB" id="A0A1X0SGF1"/>
<dbReference type="VEuPathDB" id="FungiDB:BCV72DRAFT_289890"/>